<gene>
    <name evidence="1" type="ORF">SSM2_132</name>
</gene>
<dbReference type="EMBL" id="GU071095">
    <property type="protein sequence ID" value="ADO97474.1"/>
    <property type="molecule type" value="Genomic_DNA"/>
</dbReference>
<name>E3SJ26_9CAUD</name>
<reference evidence="1 2" key="1">
    <citation type="journal article" date="2010" name="Environ. Microbiol.">
        <title>Genomic analysis of oceanic cyanobacterial myoviruses compared with T4-like myoviruses from diverse hosts and environments.</title>
        <authorList>
            <person name="Sullivan M.B."/>
            <person name="Huang K.H."/>
            <person name="Ignacio-Espinoza J.C."/>
            <person name="Berlin A.M."/>
            <person name="Kelly L."/>
            <person name="Weigele P.R."/>
            <person name="DeFrancesco A.S."/>
            <person name="Kern S.E."/>
            <person name="Thompson L.R."/>
            <person name="Young S."/>
            <person name="Yandava C."/>
            <person name="Fu R."/>
            <person name="Krastins B."/>
            <person name="Chase M."/>
            <person name="Sarracino D."/>
            <person name="Osburne M.S."/>
            <person name="Henn M.R."/>
            <person name="Chisholm S.W."/>
        </authorList>
    </citation>
    <scope>NUCLEOTIDE SEQUENCE [LARGE SCALE GENOMIC DNA]</scope>
    <source>
        <strain evidence="1">8017-1</strain>
    </source>
</reference>
<proteinExistence type="predicted"/>
<dbReference type="RefSeq" id="YP_004322288.1">
    <property type="nucleotide sequence ID" value="NC_015279.1"/>
</dbReference>
<dbReference type="OrthoDB" id="27539at10239"/>
<dbReference type="KEGG" id="vg:10326764"/>
<evidence type="ECO:0000313" key="1">
    <source>
        <dbReference type="EMBL" id="ADO97474.1"/>
    </source>
</evidence>
<evidence type="ECO:0000313" key="2">
    <source>
        <dbReference type="Proteomes" id="UP000006524"/>
    </source>
</evidence>
<dbReference type="GeneID" id="10326764"/>
<sequence length="64" mass="7538">MEIIMHNLISYNQLAGWKQSVLRLEKTLDRTLEEADVINDYYNCLIECDESQATCKKICREILD</sequence>
<dbReference type="Proteomes" id="UP000006524">
    <property type="component" value="Segment"/>
</dbReference>
<organism evidence="1 2">
    <name type="scientific">Synechococcus phage S-SM2</name>
    <dbReference type="NCBI Taxonomy" id="444860"/>
    <lineage>
        <taxon>Viruses</taxon>
        <taxon>Duplodnaviria</taxon>
        <taxon>Heunggongvirae</taxon>
        <taxon>Uroviricota</taxon>
        <taxon>Caudoviricetes</taxon>
        <taxon>Pantevenvirales</taxon>
        <taxon>Kyanoviridae</taxon>
        <taxon>Nilusvirus</taxon>
        <taxon>Nilusvirus ssm2</taxon>
    </lineage>
</organism>
<protein>
    <submittedName>
        <fullName evidence="1">Uncharacterized protein</fullName>
    </submittedName>
</protein>
<accession>E3SJ26</accession>
<keyword evidence="2" id="KW-1185">Reference proteome</keyword>